<proteinExistence type="predicted"/>
<dbReference type="OrthoDB" id="2862803at2759"/>
<keyword evidence="1" id="KW-0175">Coiled coil</keyword>
<dbReference type="InParanoid" id="D8PMS6"/>
<dbReference type="AlphaFoldDB" id="D8PMS6"/>
<gene>
    <name evidence="2" type="ORF">SCHCODRAFT_103604</name>
</gene>
<evidence type="ECO:0000313" key="3">
    <source>
        <dbReference type="Proteomes" id="UP000007431"/>
    </source>
</evidence>
<name>D8PMS6_SCHCM</name>
<organism evidence="3">
    <name type="scientific">Schizophyllum commune (strain H4-8 / FGSC 9210)</name>
    <name type="common">Split gill fungus</name>
    <dbReference type="NCBI Taxonomy" id="578458"/>
    <lineage>
        <taxon>Eukaryota</taxon>
        <taxon>Fungi</taxon>
        <taxon>Dikarya</taxon>
        <taxon>Basidiomycota</taxon>
        <taxon>Agaricomycotina</taxon>
        <taxon>Agaricomycetes</taxon>
        <taxon>Agaricomycetidae</taxon>
        <taxon>Agaricales</taxon>
        <taxon>Schizophyllaceae</taxon>
        <taxon>Schizophyllum</taxon>
    </lineage>
</organism>
<keyword evidence="3" id="KW-1185">Reference proteome</keyword>
<dbReference type="EMBL" id="GL377302">
    <property type="protein sequence ID" value="EFJ02185.1"/>
    <property type="molecule type" value="Genomic_DNA"/>
</dbReference>
<dbReference type="VEuPathDB" id="FungiDB:SCHCODRAFT_02567437"/>
<dbReference type="Proteomes" id="UP000007431">
    <property type="component" value="Unassembled WGS sequence"/>
</dbReference>
<feature type="coiled-coil region" evidence="1">
    <location>
        <begin position="52"/>
        <end position="79"/>
    </location>
</feature>
<sequence length="614" mass="70335">MPVTCDEDDGGKRCVQCNRPTILSSTLSCDECDESAWRPTLRSGQQPSEAERATLDAELATLRESADAHEKELQRIRARLDTLQPYIDRRVCLLHSPIRRLPDELLEEVLLLLWHSRDLDESKRWIWMRTKGSADLPALLPSHVFAPPHVCSWWRTLTLSRPALRPCIYIPREALMAFEPNSRRVVPERLSRSLASLPYREFNIHVMHMDISPDSAVSLNRQLLHTHRWRRAALDSLPWTTLEELATSPFPHLQHMHITLGAVHEWHDASWIGDGSDPRPLLLGNAHQLTSISLETSILDPDAVLVPLQRLPFVLPWSQLRIVHAYSCPLRICLEILSQCSLLHSLEWRDERDEDVIAVQDVMPVERIDASIRHVAIRHHWAVSLVALENFLEWINMPNLIDLEVCHVPSDYLLPRLGQYGCHLTSLTLVVSVRWMSPSDISNILEATPELESLAFVYDSASTQELEDLGEEMHDTMEGILQALCDTLTLTEDSKLPPGSRFFPDLSPHMHLRRLRSLSFRCEERCFDCIYSCMLRDWPPDEKPVRHLKEVRLATPLSPKNIGEIRDAAAELCLEVYGLDTCSAMYETLLPHDWQPPTLTSRYIILTDANADRI</sequence>
<dbReference type="KEGG" id="scm:SCHCO_02567437"/>
<protein>
    <submittedName>
        <fullName evidence="2">Uncharacterized protein</fullName>
    </submittedName>
</protein>
<accession>D8PMS6</accession>
<dbReference type="InterPro" id="IPR032675">
    <property type="entry name" value="LRR_dom_sf"/>
</dbReference>
<evidence type="ECO:0000256" key="1">
    <source>
        <dbReference type="SAM" id="Coils"/>
    </source>
</evidence>
<reference evidence="2 3" key="1">
    <citation type="journal article" date="2010" name="Nat. Biotechnol.">
        <title>Genome sequence of the model mushroom Schizophyllum commune.</title>
        <authorList>
            <person name="Ohm R.A."/>
            <person name="de Jong J.F."/>
            <person name="Lugones L.G."/>
            <person name="Aerts A."/>
            <person name="Kothe E."/>
            <person name="Stajich J.E."/>
            <person name="de Vries R.P."/>
            <person name="Record E."/>
            <person name="Levasseur A."/>
            <person name="Baker S.E."/>
            <person name="Bartholomew K.A."/>
            <person name="Coutinho P.M."/>
            <person name="Erdmann S."/>
            <person name="Fowler T.J."/>
            <person name="Gathman A.C."/>
            <person name="Lombard V."/>
            <person name="Henrissat B."/>
            <person name="Knabe N."/>
            <person name="Kuees U."/>
            <person name="Lilly W.W."/>
            <person name="Lindquist E."/>
            <person name="Lucas S."/>
            <person name="Magnuson J.K."/>
            <person name="Piumi F."/>
            <person name="Raudaskoski M."/>
            <person name="Salamov A."/>
            <person name="Schmutz J."/>
            <person name="Schwarze F.W.M.R."/>
            <person name="vanKuyk P.A."/>
            <person name="Horton J.S."/>
            <person name="Grigoriev I.V."/>
            <person name="Woesten H.A.B."/>
        </authorList>
    </citation>
    <scope>NUCLEOTIDE SEQUENCE [LARGE SCALE GENOMIC DNA]</scope>
    <source>
        <strain evidence="3">H4-8 / FGSC 9210</strain>
    </source>
</reference>
<dbReference type="GeneID" id="9597531"/>
<evidence type="ECO:0000313" key="2">
    <source>
        <dbReference type="EMBL" id="EFJ02185.1"/>
    </source>
</evidence>
<dbReference type="Gene3D" id="3.80.10.10">
    <property type="entry name" value="Ribonuclease Inhibitor"/>
    <property type="match status" value="1"/>
</dbReference>
<dbReference type="HOGENOM" id="CLU_034310_0_0_1"/>
<feature type="non-terminal residue" evidence="2">
    <location>
        <position position="614"/>
    </location>
</feature>